<dbReference type="HOGENOM" id="CLU_3076182_0_0_9"/>
<dbReference type="EMBL" id="AWSJ01000147">
    <property type="protein sequence ID" value="ERI09526.1"/>
    <property type="molecule type" value="Genomic_DNA"/>
</dbReference>
<gene>
    <name evidence="1" type="ORF">HMPREF0083_02367</name>
</gene>
<organism evidence="1 2">
    <name type="scientific">Aneurinibacillus aneurinilyticus ATCC 12856</name>
    <dbReference type="NCBI Taxonomy" id="649747"/>
    <lineage>
        <taxon>Bacteria</taxon>
        <taxon>Bacillati</taxon>
        <taxon>Bacillota</taxon>
        <taxon>Bacilli</taxon>
        <taxon>Bacillales</taxon>
        <taxon>Paenibacillaceae</taxon>
        <taxon>Aneurinibacillus group</taxon>
        <taxon>Aneurinibacillus</taxon>
    </lineage>
</organism>
<protein>
    <submittedName>
        <fullName evidence="1">Uncharacterized protein</fullName>
    </submittedName>
</protein>
<comment type="caution">
    <text evidence="1">The sequence shown here is derived from an EMBL/GenBank/DDBJ whole genome shotgun (WGS) entry which is preliminary data.</text>
</comment>
<dbReference type="PATRIC" id="fig|649747.3.peg.2152"/>
<name>U1YFE3_ANEAE</name>
<proteinExistence type="predicted"/>
<keyword evidence="2" id="KW-1185">Reference proteome</keyword>
<evidence type="ECO:0000313" key="1">
    <source>
        <dbReference type="EMBL" id="ERI09526.1"/>
    </source>
</evidence>
<accession>U1YFE3</accession>
<dbReference type="Proteomes" id="UP000016511">
    <property type="component" value="Unassembled WGS sequence"/>
</dbReference>
<dbReference type="AlphaFoldDB" id="U1YFE3"/>
<sequence>MLGKEKEISDVLTIHSYEKDNKGNFVSGYNRRNFMNHYLSSIYNRMYLYARE</sequence>
<dbReference type="STRING" id="649747.HMPREF0083_02367"/>
<reference evidence="1 2" key="1">
    <citation type="submission" date="2013-08" db="EMBL/GenBank/DDBJ databases">
        <authorList>
            <person name="Weinstock G."/>
            <person name="Sodergren E."/>
            <person name="Wylie T."/>
            <person name="Fulton L."/>
            <person name="Fulton R."/>
            <person name="Fronick C."/>
            <person name="O'Laughlin M."/>
            <person name="Godfrey J."/>
            <person name="Miner T."/>
            <person name="Herter B."/>
            <person name="Appelbaum E."/>
            <person name="Cordes M."/>
            <person name="Lek S."/>
            <person name="Wollam A."/>
            <person name="Pepin K.H."/>
            <person name="Palsikar V.B."/>
            <person name="Mitreva M."/>
            <person name="Wilson R.K."/>
        </authorList>
    </citation>
    <scope>NUCLEOTIDE SEQUENCE [LARGE SCALE GENOMIC DNA]</scope>
    <source>
        <strain evidence="1 2">ATCC 12856</strain>
    </source>
</reference>
<evidence type="ECO:0000313" key="2">
    <source>
        <dbReference type="Proteomes" id="UP000016511"/>
    </source>
</evidence>